<name>A0ABV0RGN0_9TELE</name>
<proteinExistence type="predicted"/>
<evidence type="ECO:0000313" key="2">
    <source>
        <dbReference type="Proteomes" id="UP001434883"/>
    </source>
</evidence>
<dbReference type="Proteomes" id="UP001434883">
    <property type="component" value="Unassembled WGS sequence"/>
</dbReference>
<organism evidence="1 2">
    <name type="scientific">Xenoophorus captivus</name>
    <dbReference type="NCBI Taxonomy" id="1517983"/>
    <lineage>
        <taxon>Eukaryota</taxon>
        <taxon>Metazoa</taxon>
        <taxon>Chordata</taxon>
        <taxon>Craniata</taxon>
        <taxon>Vertebrata</taxon>
        <taxon>Euteleostomi</taxon>
        <taxon>Actinopterygii</taxon>
        <taxon>Neopterygii</taxon>
        <taxon>Teleostei</taxon>
        <taxon>Neoteleostei</taxon>
        <taxon>Acanthomorphata</taxon>
        <taxon>Ovalentaria</taxon>
        <taxon>Atherinomorphae</taxon>
        <taxon>Cyprinodontiformes</taxon>
        <taxon>Goodeidae</taxon>
        <taxon>Xenoophorus</taxon>
    </lineage>
</organism>
<evidence type="ECO:0000313" key="1">
    <source>
        <dbReference type="EMBL" id="MEQ2206871.1"/>
    </source>
</evidence>
<accession>A0ABV0RGN0</accession>
<keyword evidence="2" id="KW-1185">Reference proteome</keyword>
<dbReference type="EMBL" id="JAHRIN010043428">
    <property type="protein sequence ID" value="MEQ2206871.1"/>
    <property type="molecule type" value="Genomic_DNA"/>
</dbReference>
<protein>
    <submittedName>
        <fullName evidence="1">Uncharacterized protein</fullName>
    </submittedName>
</protein>
<gene>
    <name evidence="1" type="ORF">XENOCAPTIV_004015</name>
</gene>
<comment type="caution">
    <text evidence="1">The sequence shown here is derived from an EMBL/GenBank/DDBJ whole genome shotgun (WGS) entry which is preliminary data.</text>
</comment>
<reference evidence="1 2" key="1">
    <citation type="submission" date="2021-06" db="EMBL/GenBank/DDBJ databases">
        <authorList>
            <person name="Palmer J.M."/>
        </authorList>
    </citation>
    <scope>NUCLEOTIDE SEQUENCE [LARGE SCALE GENOMIC DNA]</scope>
    <source>
        <strain evidence="1 2">XC_2019</strain>
        <tissue evidence="1">Muscle</tissue>
    </source>
</reference>
<sequence length="109" mass="11780">MYIPAIDSGCYCLSKHCCTAVLWPHVFTSLLFLAGGEQSSSSALRKQDKETRKTSSFPPCLSLALSLTGGCTGPAVCAVKIIYTHDPLPASQALMEVYDNKDYVIYGLL</sequence>